<dbReference type="GO" id="GO:0008199">
    <property type="term" value="F:ferric iron binding"/>
    <property type="evidence" value="ECO:0007669"/>
    <property type="project" value="InterPro"/>
</dbReference>
<evidence type="ECO:0000256" key="1">
    <source>
        <dbReference type="SAM" id="MobiDB-lite"/>
    </source>
</evidence>
<dbReference type="PROSITE" id="PS51318">
    <property type="entry name" value="TAT"/>
    <property type="match status" value="1"/>
</dbReference>
<evidence type="ECO:0000313" key="4">
    <source>
        <dbReference type="Proteomes" id="UP000244867"/>
    </source>
</evidence>
<dbReference type="OrthoDB" id="9800887at2"/>
<dbReference type="CDD" id="cd03457">
    <property type="entry name" value="intradiol_dioxygenase_like"/>
    <property type="match status" value="1"/>
</dbReference>
<feature type="compositionally biased region" description="Low complexity" evidence="1">
    <location>
        <begin position="53"/>
        <end position="73"/>
    </location>
</feature>
<dbReference type="RefSeq" id="WP_108345220.1">
    <property type="nucleotide sequence ID" value="NZ_PYXZ01000006.1"/>
</dbReference>
<dbReference type="EMBL" id="PYXZ01000006">
    <property type="protein sequence ID" value="PUA80412.1"/>
    <property type="molecule type" value="Genomic_DNA"/>
</dbReference>
<name>A0A2R7YVK9_9ACTN</name>
<reference evidence="3 4" key="1">
    <citation type="submission" date="2018-03" db="EMBL/GenBank/DDBJ databases">
        <authorList>
            <person name="Keele B.F."/>
        </authorList>
    </citation>
    <scope>NUCLEOTIDE SEQUENCE [LARGE SCALE GENOMIC DNA]</scope>
    <source>
        <strain evidence="3 4">IB-3</strain>
    </source>
</reference>
<keyword evidence="3" id="KW-0560">Oxidoreductase</keyword>
<dbReference type="InterPro" id="IPR006311">
    <property type="entry name" value="TAT_signal"/>
</dbReference>
<dbReference type="PANTHER" id="PTHR34315:SF1">
    <property type="entry name" value="INTRADIOL RING-CLEAVAGE DIOXYGENASES DOMAIN-CONTAINING PROTEIN-RELATED"/>
    <property type="match status" value="1"/>
</dbReference>
<evidence type="ECO:0000259" key="2">
    <source>
        <dbReference type="Pfam" id="PF00775"/>
    </source>
</evidence>
<dbReference type="Gene3D" id="2.60.130.10">
    <property type="entry name" value="Aromatic compound dioxygenase"/>
    <property type="match status" value="1"/>
</dbReference>
<dbReference type="SUPFAM" id="SSF49482">
    <property type="entry name" value="Aromatic compound dioxygenase"/>
    <property type="match status" value="1"/>
</dbReference>
<dbReference type="Pfam" id="PF00775">
    <property type="entry name" value="Dioxygenase_C"/>
    <property type="match status" value="1"/>
</dbReference>
<dbReference type="Proteomes" id="UP000244867">
    <property type="component" value="Unassembled WGS sequence"/>
</dbReference>
<dbReference type="InterPro" id="IPR000627">
    <property type="entry name" value="Intradiol_dOase_C"/>
</dbReference>
<evidence type="ECO:0000313" key="3">
    <source>
        <dbReference type="EMBL" id="PUA80412.1"/>
    </source>
</evidence>
<feature type="region of interest" description="Disordered" evidence="1">
    <location>
        <begin position="53"/>
        <end position="127"/>
    </location>
</feature>
<dbReference type="AlphaFoldDB" id="A0A2R7YVK9"/>
<keyword evidence="3" id="KW-0223">Dioxygenase</keyword>
<proteinExistence type="predicted"/>
<dbReference type="PANTHER" id="PTHR34315">
    <property type="match status" value="1"/>
</dbReference>
<dbReference type="GO" id="GO:0016702">
    <property type="term" value="F:oxidoreductase activity, acting on single donors with incorporation of molecular oxygen, incorporation of two atoms of oxygen"/>
    <property type="evidence" value="ECO:0007669"/>
    <property type="project" value="InterPro"/>
</dbReference>
<organism evidence="3 4">
    <name type="scientific">Nocardioides currus</name>
    <dbReference type="NCBI Taxonomy" id="2133958"/>
    <lineage>
        <taxon>Bacteria</taxon>
        <taxon>Bacillati</taxon>
        <taxon>Actinomycetota</taxon>
        <taxon>Actinomycetes</taxon>
        <taxon>Propionibacteriales</taxon>
        <taxon>Nocardioidaceae</taxon>
        <taxon>Nocardioides</taxon>
    </lineage>
</organism>
<comment type="caution">
    <text evidence="3">The sequence shown here is derived from an EMBL/GenBank/DDBJ whole genome shotgun (WGS) entry which is preliminary data.</text>
</comment>
<protein>
    <submittedName>
        <fullName evidence="3">3,4-dioxygenase subunit beta</fullName>
    </submittedName>
</protein>
<feature type="compositionally biased region" description="Gly residues" evidence="1">
    <location>
        <begin position="81"/>
        <end position="95"/>
    </location>
</feature>
<keyword evidence="4" id="KW-1185">Reference proteome</keyword>
<feature type="domain" description="Intradiol ring-cleavage dioxygenases" evidence="2">
    <location>
        <begin position="143"/>
        <end position="222"/>
    </location>
</feature>
<gene>
    <name evidence="3" type="ORF">C7S10_14925</name>
</gene>
<dbReference type="InterPro" id="IPR015889">
    <property type="entry name" value="Intradiol_dOase_core"/>
</dbReference>
<accession>A0A2R7YVK9</accession>
<sequence>MSHDHHDHHEVHEHDLGLQHDLGTLRDRNLGRRGMLGIFGGLGVAAVAVGCGSDSSGTASATATSTASATPSDRPSPPDGGPGGDGAPPDGGMGGDASVEVADGEIPEETAGPYPGDGSNGPNVLTESGVVRSDITGSFGTASGVATGVPLTLRFRVHDLTGEDVEVLAGAAVYAWHCDAAGSYSMYDGDAVDENYLRGVQESDADGWVEFTSIFPGCYAGRWPHVHFEVYESLDQATSAANKLRTSQLAFPQDTCEQVYATDGYESSVSNLATVSLDSDGIFSDGYSLQLASMKGSVEDGFTATLNVPI</sequence>